<dbReference type="Proteomes" id="UP000001514">
    <property type="component" value="Unassembled WGS sequence"/>
</dbReference>
<organism evidence="2">
    <name type="scientific">Selaginella moellendorffii</name>
    <name type="common">Spikemoss</name>
    <dbReference type="NCBI Taxonomy" id="88036"/>
    <lineage>
        <taxon>Eukaryota</taxon>
        <taxon>Viridiplantae</taxon>
        <taxon>Streptophyta</taxon>
        <taxon>Embryophyta</taxon>
        <taxon>Tracheophyta</taxon>
        <taxon>Lycopodiopsida</taxon>
        <taxon>Selaginellales</taxon>
        <taxon>Selaginellaceae</taxon>
        <taxon>Selaginella</taxon>
    </lineage>
</organism>
<keyword evidence="2" id="KW-1185">Reference proteome</keyword>
<protein>
    <submittedName>
        <fullName evidence="1">Uncharacterized protein</fullName>
    </submittedName>
</protein>
<dbReference type="AlphaFoldDB" id="D8RC85"/>
<dbReference type="HOGENOM" id="CLU_368967_0_0_1"/>
<gene>
    <name evidence="1" type="ORF">SELMODRAFT_409722</name>
</gene>
<accession>D8RC85</accession>
<dbReference type="Gramene" id="EFJ30085">
    <property type="protein sequence ID" value="EFJ30085"/>
    <property type="gene ID" value="SELMODRAFT_409722"/>
</dbReference>
<dbReference type="EMBL" id="GL377576">
    <property type="protein sequence ID" value="EFJ30085.1"/>
    <property type="molecule type" value="Genomic_DNA"/>
</dbReference>
<sequence>MACWSPSGSCRMENEFDVSWGKGWLVRSRLLLLCGPGIRCGALSDASNVMRWVTSWAWIWALDAPQSQRIGLMTQELLKVLWHGVSANTFAVGASASGNSSKISFPDNPEFKTVHDVASAALSNMGVDARAVELGVKLYKIYFYTTFFCDCKHKLDEVTRGPRLCLVFILSLMQEWASCSEGVRAKMVIPVCHKYLSKSLRFAGLKGDDRMVAALLRGCDFRDLHLCMLTKLVQDHDKVDDDDVEPFDKLHDEENFDKQGYLGNKGGTEYYHVAVLVAWPKRCKGRLEVALEKWKPAIGKVLDLCLGNLQSYSMFDQGIENLLGNLKSAGCEHGAMELARKLMQYVKKCPAKLLEKLLVDTPACKAEALEIVSEAPLECVALAVHCSHEYRKTVEARVDKLTSTDLEAEKLKLKLSSRHMGRATIFDVYRRFLASVVKLISKLAAYGSLDIAVQLASKVENQLLVDVEEELKVYYKCNYSLVLVLPFLVSWRKLSTNTAKSLVWEERKNKFRLVRTLTLMRSAASLLGMKERGAVTALLAGLCASHLHGNAPRQGSLIYDIYPTANFDSAKEHFDSAEELAQDEYNRVASVRHCSVIPMARDFVENVFWFGDEELIGRVIGLLMDQRHLSWKLLSSFSPSIVPLAMDSSAAARNALRKVVEARMEHLRSGLEYGGERIKSNPFNFQEGEDWRCAALPSAGKSTEAPCSVRCPGGGIHRSCCCGGREFGARFEQVRHNVYELILIGYIERSDYQLP</sequence>
<evidence type="ECO:0000313" key="2">
    <source>
        <dbReference type="Proteomes" id="UP000001514"/>
    </source>
</evidence>
<name>D8RC85_SELML</name>
<dbReference type="PANTHER" id="PTHR33099">
    <property type="entry name" value="FE2OG DIOXYGENASE DOMAIN-CONTAINING PROTEIN"/>
    <property type="match status" value="1"/>
</dbReference>
<dbReference type="KEGG" id="smo:SELMODRAFT_409722"/>
<evidence type="ECO:0000313" key="1">
    <source>
        <dbReference type="EMBL" id="EFJ30085.1"/>
    </source>
</evidence>
<dbReference type="PANTHER" id="PTHR33099:SF7">
    <property type="entry name" value="MYND-TYPE DOMAIN-CONTAINING PROTEIN"/>
    <property type="match status" value="1"/>
</dbReference>
<dbReference type="InParanoid" id="D8RC85"/>
<proteinExistence type="predicted"/>
<reference evidence="1 2" key="1">
    <citation type="journal article" date="2011" name="Science">
        <title>The Selaginella genome identifies genetic changes associated with the evolution of vascular plants.</title>
        <authorList>
            <person name="Banks J.A."/>
            <person name="Nishiyama T."/>
            <person name="Hasebe M."/>
            <person name="Bowman J.L."/>
            <person name="Gribskov M."/>
            <person name="dePamphilis C."/>
            <person name="Albert V.A."/>
            <person name="Aono N."/>
            <person name="Aoyama T."/>
            <person name="Ambrose B.A."/>
            <person name="Ashton N.W."/>
            <person name="Axtell M.J."/>
            <person name="Barker E."/>
            <person name="Barker M.S."/>
            <person name="Bennetzen J.L."/>
            <person name="Bonawitz N.D."/>
            <person name="Chapple C."/>
            <person name="Cheng C."/>
            <person name="Correa L.G."/>
            <person name="Dacre M."/>
            <person name="DeBarry J."/>
            <person name="Dreyer I."/>
            <person name="Elias M."/>
            <person name="Engstrom E.M."/>
            <person name="Estelle M."/>
            <person name="Feng L."/>
            <person name="Finet C."/>
            <person name="Floyd S.K."/>
            <person name="Frommer W.B."/>
            <person name="Fujita T."/>
            <person name="Gramzow L."/>
            <person name="Gutensohn M."/>
            <person name="Harholt J."/>
            <person name="Hattori M."/>
            <person name="Heyl A."/>
            <person name="Hirai T."/>
            <person name="Hiwatashi Y."/>
            <person name="Ishikawa M."/>
            <person name="Iwata M."/>
            <person name="Karol K.G."/>
            <person name="Koehler B."/>
            <person name="Kolukisaoglu U."/>
            <person name="Kubo M."/>
            <person name="Kurata T."/>
            <person name="Lalonde S."/>
            <person name="Li K."/>
            <person name="Li Y."/>
            <person name="Litt A."/>
            <person name="Lyons E."/>
            <person name="Manning G."/>
            <person name="Maruyama T."/>
            <person name="Michael T.P."/>
            <person name="Mikami K."/>
            <person name="Miyazaki S."/>
            <person name="Morinaga S."/>
            <person name="Murata T."/>
            <person name="Mueller-Roeber B."/>
            <person name="Nelson D.R."/>
            <person name="Obara M."/>
            <person name="Oguri Y."/>
            <person name="Olmstead R.G."/>
            <person name="Onodera N."/>
            <person name="Petersen B.L."/>
            <person name="Pils B."/>
            <person name="Prigge M."/>
            <person name="Rensing S.A."/>
            <person name="Riano-Pachon D.M."/>
            <person name="Roberts A.W."/>
            <person name="Sato Y."/>
            <person name="Scheller H.V."/>
            <person name="Schulz B."/>
            <person name="Schulz C."/>
            <person name="Shakirov E.V."/>
            <person name="Shibagaki N."/>
            <person name="Shinohara N."/>
            <person name="Shippen D.E."/>
            <person name="Soerensen I."/>
            <person name="Sotooka R."/>
            <person name="Sugimoto N."/>
            <person name="Sugita M."/>
            <person name="Sumikawa N."/>
            <person name="Tanurdzic M."/>
            <person name="Theissen G."/>
            <person name="Ulvskov P."/>
            <person name="Wakazuki S."/>
            <person name="Weng J.K."/>
            <person name="Willats W.W."/>
            <person name="Wipf D."/>
            <person name="Wolf P.G."/>
            <person name="Yang L."/>
            <person name="Zimmer A.D."/>
            <person name="Zhu Q."/>
            <person name="Mitros T."/>
            <person name="Hellsten U."/>
            <person name="Loque D."/>
            <person name="Otillar R."/>
            <person name="Salamov A."/>
            <person name="Schmutz J."/>
            <person name="Shapiro H."/>
            <person name="Lindquist E."/>
            <person name="Lucas S."/>
            <person name="Rokhsar D."/>
            <person name="Grigoriev I.V."/>
        </authorList>
    </citation>
    <scope>NUCLEOTIDE SEQUENCE [LARGE SCALE GENOMIC DNA]</scope>
</reference>